<dbReference type="InterPro" id="IPR006638">
    <property type="entry name" value="Elp3/MiaA/NifB-like_rSAM"/>
</dbReference>
<dbReference type="GO" id="GO:0051539">
    <property type="term" value="F:4 iron, 4 sulfur cluster binding"/>
    <property type="evidence" value="ECO:0007669"/>
    <property type="project" value="UniProtKB-KW"/>
</dbReference>
<dbReference type="CDD" id="cd02068">
    <property type="entry name" value="radical_SAM_B12_BD"/>
    <property type="match status" value="1"/>
</dbReference>
<evidence type="ECO:0000256" key="3">
    <source>
        <dbReference type="ARBA" id="ARBA00022723"/>
    </source>
</evidence>
<keyword evidence="2" id="KW-0949">S-adenosyl-L-methionine</keyword>
<dbReference type="PANTHER" id="PTHR43409">
    <property type="entry name" value="ANAEROBIC MAGNESIUM-PROTOPORPHYRIN IX MONOMETHYL ESTER CYCLASE-RELATED"/>
    <property type="match status" value="1"/>
</dbReference>
<dbReference type="PROSITE" id="PS51918">
    <property type="entry name" value="RADICAL_SAM"/>
    <property type="match status" value="1"/>
</dbReference>
<dbReference type="SUPFAM" id="SSF102114">
    <property type="entry name" value="Radical SAM enzymes"/>
    <property type="match status" value="1"/>
</dbReference>
<name>A0A1G2F5H2_9BACT</name>
<evidence type="ECO:0000256" key="5">
    <source>
        <dbReference type="ARBA" id="ARBA00023014"/>
    </source>
</evidence>
<gene>
    <name evidence="8" type="ORF">A2V69_01455</name>
</gene>
<dbReference type="Proteomes" id="UP000177810">
    <property type="component" value="Unassembled WGS sequence"/>
</dbReference>
<evidence type="ECO:0000259" key="7">
    <source>
        <dbReference type="PROSITE" id="PS51918"/>
    </source>
</evidence>
<comment type="caution">
    <text evidence="8">The sequence shown here is derived from an EMBL/GenBank/DDBJ whole genome shotgun (WGS) entry which is preliminary data.</text>
</comment>
<evidence type="ECO:0000256" key="4">
    <source>
        <dbReference type="ARBA" id="ARBA00023004"/>
    </source>
</evidence>
<proteinExistence type="predicted"/>
<comment type="cofactor">
    <cofactor evidence="1">
        <name>[4Fe-4S] cluster</name>
        <dbReference type="ChEBI" id="CHEBI:49883"/>
    </cofactor>
</comment>
<dbReference type="Pfam" id="PF02310">
    <property type="entry name" value="B12-binding"/>
    <property type="match status" value="1"/>
</dbReference>
<protein>
    <submittedName>
        <fullName evidence="8">Uncharacterized protein</fullName>
    </submittedName>
</protein>
<dbReference type="InterPro" id="IPR006158">
    <property type="entry name" value="Cobalamin-bd"/>
</dbReference>
<keyword evidence="3" id="KW-0479">Metal-binding</keyword>
<evidence type="ECO:0000313" key="9">
    <source>
        <dbReference type="Proteomes" id="UP000177810"/>
    </source>
</evidence>
<dbReference type="InterPro" id="IPR034466">
    <property type="entry name" value="Methyltransferase_Class_B"/>
</dbReference>
<dbReference type="GO" id="GO:0031419">
    <property type="term" value="F:cobalamin binding"/>
    <property type="evidence" value="ECO:0007669"/>
    <property type="project" value="InterPro"/>
</dbReference>
<accession>A0A1G2F5H2</accession>
<dbReference type="InterPro" id="IPR007197">
    <property type="entry name" value="rSAM"/>
</dbReference>
<dbReference type="SUPFAM" id="SSF52242">
    <property type="entry name" value="Cobalamin (vitamin B12)-binding domain"/>
    <property type="match status" value="1"/>
</dbReference>
<feature type="domain" description="B12-binding" evidence="6">
    <location>
        <begin position="4"/>
        <end position="136"/>
    </location>
</feature>
<dbReference type="InterPro" id="IPR058240">
    <property type="entry name" value="rSAM_sf"/>
</dbReference>
<dbReference type="EMBL" id="MHMT01000003">
    <property type="protein sequence ID" value="OGZ33177.1"/>
    <property type="molecule type" value="Genomic_DNA"/>
</dbReference>
<dbReference type="SFLD" id="SFLDG01123">
    <property type="entry name" value="methyltransferase_(Class_B)"/>
    <property type="match status" value="1"/>
</dbReference>
<dbReference type="InterPro" id="IPR051198">
    <property type="entry name" value="BchE-like"/>
</dbReference>
<dbReference type="Pfam" id="PF04055">
    <property type="entry name" value="Radical_SAM"/>
    <property type="match status" value="1"/>
</dbReference>
<reference evidence="8 9" key="1">
    <citation type="journal article" date="2016" name="Nat. Commun.">
        <title>Thousands of microbial genomes shed light on interconnected biogeochemical processes in an aquifer system.</title>
        <authorList>
            <person name="Anantharaman K."/>
            <person name="Brown C.T."/>
            <person name="Hug L.A."/>
            <person name="Sharon I."/>
            <person name="Castelle C.J."/>
            <person name="Probst A.J."/>
            <person name="Thomas B.C."/>
            <person name="Singh A."/>
            <person name="Wilkins M.J."/>
            <person name="Karaoz U."/>
            <person name="Brodie E.L."/>
            <person name="Williams K.H."/>
            <person name="Hubbard S.S."/>
            <person name="Banfield J.F."/>
        </authorList>
    </citation>
    <scope>NUCLEOTIDE SEQUENCE [LARGE SCALE GENOMIC DNA]</scope>
</reference>
<dbReference type="InterPro" id="IPR023404">
    <property type="entry name" value="rSAM_horseshoe"/>
</dbReference>
<keyword evidence="5" id="KW-0411">Iron-sulfur</keyword>
<evidence type="ECO:0000259" key="6">
    <source>
        <dbReference type="PROSITE" id="PS51332"/>
    </source>
</evidence>
<dbReference type="InterPro" id="IPR036724">
    <property type="entry name" value="Cobalamin-bd_sf"/>
</dbReference>
<dbReference type="SMART" id="SM00729">
    <property type="entry name" value="Elp3"/>
    <property type="match status" value="1"/>
</dbReference>
<dbReference type="GO" id="GO:0003824">
    <property type="term" value="F:catalytic activity"/>
    <property type="evidence" value="ECO:0007669"/>
    <property type="project" value="InterPro"/>
</dbReference>
<feature type="domain" description="Radical SAM core" evidence="7">
    <location>
        <begin position="181"/>
        <end position="403"/>
    </location>
</feature>
<evidence type="ECO:0000313" key="8">
    <source>
        <dbReference type="EMBL" id="OGZ33177.1"/>
    </source>
</evidence>
<organism evidence="8 9">
    <name type="scientific">Candidatus Portnoybacteria bacterium RBG_13_40_8</name>
    <dbReference type="NCBI Taxonomy" id="1801990"/>
    <lineage>
        <taxon>Bacteria</taxon>
        <taxon>Candidatus Portnoyibacteriota</taxon>
    </lineage>
</organism>
<keyword evidence="4" id="KW-0408">Iron</keyword>
<evidence type="ECO:0000256" key="1">
    <source>
        <dbReference type="ARBA" id="ARBA00001966"/>
    </source>
</evidence>
<dbReference type="GO" id="GO:0046872">
    <property type="term" value="F:metal ion binding"/>
    <property type="evidence" value="ECO:0007669"/>
    <property type="project" value="UniProtKB-KW"/>
</dbReference>
<dbReference type="PROSITE" id="PS51332">
    <property type="entry name" value="B12_BINDING"/>
    <property type="match status" value="1"/>
</dbReference>
<evidence type="ECO:0000256" key="2">
    <source>
        <dbReference type="ARBA" id="ARBA00022691"/>
    </source>
</evidence>
<dbReference type="SFLD" id="SFLDS00029">
    <property type="entry name" value="Radical_SAM"/>
    <property type="match status" value="1"/>
</dbReference>
<dbReference type="STRING" id="1801990.A2V69_01455"/>
<sequence length="481" mass="55903">MIVLLQINYSKYQSEIDFPLGILSVGSALKKAGFEVKLFNITENNINETVDEIITLSPEFLGVSVMTGIQTKHSAEFCQKIKKKKNNLTIVWGGIHPSLLPEQCLQESYIDYVVIGEGEITIIEFIRRLRNGDGFDDVAGLGHKKNGKVIINRSRDLIENLDKYRLDFSLIDVEKYIFKPRGAKRTMVYKASRGCTFNCAFCYNKIFNRGRWRAWSVDAVVEDIDFLKKNYGVNAIQFYDDNFFINQQRALEILERVDLPSHVEIRIDMITDDLAQKLKKLKVDKLLIGIESGSNRMLKLINKGYTVDRIQKGIKILAKYDLYTTYSTIVGLPTETKEEFNKTLDLIYWIRKIHPRSGFNLGTYLPYPGSLMYQFAIEQGFKPPQRTEDWGSIDRFRKDFSSPWVDSKKVWWIREYLKIFNYKIGLLNKWLEFRIKSRFFSFHLDAYIIKRLAGLAIEEKGIIGKILRKIHSLIKKFKSGP</sequence>
<dbReference type="Gene3D" id="3.40.50.280">
    <property type="entry name" value="Cobalamin-binding domain"/>
    <property type="match status" value="1"/>
</dbReference>
<dbReference type="CDD" id="cd01335">
    <property type="entry name" value="Radical_SAM"/>
    <property type="match status" value="1"/>
</dbReference>
<dbReference type="AlphaFoldDB" id="A0A1G2F5H2"/>
<dbReference type="SFLD" id="SFLDG01082">
    <property type="entry name" value="B12-binding_domain_containing"/>
    <property type="match status" value="1"/>
</dbReference>
<dbReference type="Gene3D" id="3.80.30.20">
    <property type="entry name" value="tm_1862 like domain"/>
    <property type="match status" value="1"/>
</dbReference>